<evidence type="ECO:0000313" key="3">
    <source>
        <dbReference type="Proteomes" id="UP000002668"/>
    </source>
</evidence>
<dbReference type="EMBL" id="FP929134">
    <property type="protein sequence ID" value="CBX98541.1"/>
    <property type="molecule type" value="Genomic_DNA"/>
</dbReference>
<gene>
    <name evidence="2" type="ORF">LEMA_P077800.1</name>
</gene>
<accession>E5A4J3</accession>
<keyword evidence="3" id="KW-1185">Reference proteome</keyword>
<dbReference type="InParanoid" id="E5A4J3"/>
<reference evidence="3" key="1">
    <citation type="journal article" date="2011" name="Nat. Commun.">
        <title>Effector diversification within compartments of the Leptosphaeria maculans genome affected by Repeat-Induced Point mutations.</title>
        <authorList>
            <person name="Rouxel T."/>
            <person name="Grandaubert J."/>
            <person name="Hane J.K."/>
            <person name="Hoede C."/>
            <person name="van de Wouw A.P."/>
            <person name="Couloux A."/>
            <person name="Dominguez V."/>
            <person name="Anthouard V."/>
            <person name="Bally P."/>
            <person name="Bourras S."/>
            <person name="Cozijnsen A.J."/>
            <person name="Ciuffetti L.M."/>
            <person name="Degrave A."/>
            <person name="Dilmaghani A."/>
            <person name="Duret L."/>
            <person name="Fudal I."/>
            <person name="Goodwin S.B."/>
            <person name="Gout L."/>
            <person name="Glaser N."/>
            <person name="Linglin J."/>
            <person name="Kema G.H.J."/>
            <person name="Lapalu N."/>
            <person name="Lawrence C.B."/>
            <person name="May K."/>
            <person name="Meyer M."/>
            <person name="Ollivier B."/>
            <person name="Poulain J."/>
            <person name="Schoch C.L."/>
            <person name="Simon A."/>
            <person name="Spatafora J.W."/>
            <person name="Stachowiak A."/>
            <person name="Turgeon B.G."/>
            <person name="Tyler B.M."/>
            <person name="Vincent D."/>
            <person name="Weissenbach J."/>
            <person name="Amselem J."/>
            <person name="Quesneville H."/>
            <person name="Oliver R.P."/>
            <person name="Wincker P."/>
            <person name="Balesdent M.-H."/>
            <person name="Howlett B.J."/>
        </authorList>
    </citation>
    <scope>NUCLEOTIDE SEQUENCE [LARGE SCALE GENOMIC DNA]</scope>
    <source>
        <strain evidence="3">JN3 / isolate v23.1.3 / race Av1-4-5-6-7-8</strain>
    </source>
</reference>
<dbReference type="Proteomes" id="UP000002668">
    <property type="component" value="Genome"/>
</dbReference>
<feature type="compositionally biased region" description="Basic residues" evidence="1">
    <location>
        <begin position="32"/>
        <end position="50"/>
    </location>
</feature>
<dbReference type="AlphaFoldDB" id="E5A4J3"/>
<feature type="compositionally biased region" description="Basic and acidic residues" evidence="1">
    <location>
        <begin position="54"/>
        <end position="76"/>
    </location>
</feature>
<organism evidence="3">
    <name type="scientific">Leptosphaeria maculans (strain JN3 / isolate v23.1.3 / race Av1-4-5-6-7-8)</name>
    <name type="common">Blackleg fungus</name>
    <name type="synonym">Phoma lingam</name>
    <dbReference type="NCBI Taxonomy" id="985895"/>
    <lineage>
        <taxon>Eukaryota</taxon>
        <taxon>Fungi</taxon>
        <taxon>Dikarya</taxon>
        <taxon>Ascomycota</taxon>
        <taxon>Pezizomycotina</taxon>
        <taxon>Dothideomycetes</taxon>
        <taxon>Pleosporomycetidae</taxon>
        <taxon>Pleosporales</taxon>
        <taxon>Pleosporineae</taxon>
        <taxon>Leptosphaeriaceae</taxon>
        <taxon>Plenodomus</taxon>
        <taxon>Plenodomus lingam/Leptosphaeria maculans species complex</taxon>
    </lineage>
</organism>
<proteinExistence type="predicted"/>
<dbReference type="GeneID" id="13286886"/>
<dbReference type="HOGENOM" id="CLU_2197446_0_0_1"/>
<protein>
    <submittedName>
        <fullName evidence="2">Predicted protein</fullName>
    </submittedName>
</protein>
<evidence type="ECO:0000256" key="1">
    <source>
        <dbReference type="SAM" id="MobiDB-lite"/>
    </source>
</evidence>
<feature type="region of interest" description="Disordered" evidence="1">
    <location>
        <begin position="30"/>
        <end position="76"/>
    </location>
</feature>
<evidence type="ECO:0000313" key="2">
    <source>
        <dbReference type="EMBL" id="CBX98541.1"/>
    </source>
</evidence>
<sequence>MSFTTYNASIWCDRLVIDRHNMVQDWSGYPRKNARMKQHRSPRKKWKQHGSRINTDEEMKQFPERDGKHAEDMPTRPELLDTCHNHFFLGQPYPRKQQRGWKRHVIEV</sequence>
<name>E5A4J3_LEPMJ</name>
<dbReference type="VEuPathDB" id="FungiDB:LEMA_P077800.1"/>